<dbReference type="Proteomes" id="UP000075885">
    <property type="component" value="Unassembled WGS sequence"/>
</dbReference>
<evidence type="ECO:0008006" key="4">
    <source>
        <dbReference type="Google" id="ProtNLM"/>
    </source>
</evidence>
<feature type="signal peptide" evidence="1">
    <location>
        <begin position="1"/>
        <end position="29"/>
    </location>
</feature>
<proteinExistence type="predicted"/>
<evidence type="ECO:0000256" key="1">
    <source>
        <dbReference type="SAM" id="SignalP"/>
    </source>
</evidence>
<keyword evidence="3" id="KW-1185">Reference proteome</keyword>
<dbReference type="AlphaFoldDB" id="A0A182PB83"/>
<accession>A0A182PB83</accession>
<sequence length="70" mass="7594">MGLPRIRSLVAPLCFLLLASSWLVSDVDCAKKAAASAPAAAPEATIEEVSAKQLERLLEDKDYVAVYWCK</sequence>
<evidence type="ECO:0000313" key="3">
    <source>
        <dbReference type="Proteomes" id="UP000075885"/>
    </source>
</evidence>
<protein>
    <recommendedName>
        <fullName evidence="4">Thioredoxin domain-containing protein</fullName>
    </recommendedName>
</protein>
<name>A0A182PB83_9DIPT</name>
<keyword evidence="1" id="KW-0732">Signal</keyword>
<evidence type="ECO:0000313" key="2">
    <source>
        <dbReference type="EnsemblMetazoa" id="AEPI004188-PA"/>
    </source>
</evidence>
<reference evidence="2" key="2">
    <citation type="submission" date="2020-05" db="UniProtKB">
        <authorList>
            <consortium name="EnsemblMetazoa"/>
        </authorList>
    </citation>
    <scope>IDENTIFICATION</scope>
    <source>
        <strain evidence="2">Epiroticus2</strain>
    </source>
</reference>
<reference evidence="3" key="1">
    <citation type="submission" date="2013-03" db="EMBL/GenBank/DDBJ databases">
        <title>The Genome Sequence of Anopheles epiroticus epiroticus2.</title>
        <authorList>
            <consortium name="The Broad Institute Genomics Platform"/>
            <person name="Neafsey D.E."/>
            <person name="Howell P."/>
            <person name="Walker B."/>
            <person name="Young S.K."/>
            <person name="Zeng Q."/>
            <person name="Gargeya S."/>
            <person name="Fitzgerald M."/>
            <person name="Haas B."/>
            <person name="Abouelleil A."/>
            <person name="Allen A.W."/>
            <person name="Alvarado L."/>
            <person name="Arachchi H.M."/>
            <person name="Berlin A.M."/>
            <person name="Chapman S.B."/>
            <person name="Gainer-Dewar J."/>
            <person name="Goldberg J."/>
            <person name="Griggs A."/>
            <person name="Gujja S."/>
            <person name="Hansen M."/>
            <person name="Howarth C."/>
            <person name="Imamovic A."/>
            <person name="Ireland A."/>
            <person name="Larimer J."/>
            <person name="McCowan C."/>
            <person name="Murphy C."/>
            <person name="Pearson M."/>
            <person name="Poon T.W."/>
            <person name="Priest M."/>
            <person name="Roberts A."/>
            <person name="Saif S."/>
            <person name="Shea T."/>
            <person name="Sisk P."/>
            <person name="Sykes S."/>
            <person name="Wortman J."/>
            <person name="Nusbaum C."/>
            <person name="Birren B."/>
        </authorList>
    </citation>
    <scope>NUCLEOTIDE SEQUENCE [LARGE SCALE GENOMIC DNA]</scope>
    <source>
        <strain evidence="3">Epiroticus2</strain>
    </source>
</reference>
<dbReference type="EnsemblMetazoa" id="AEPI004188-RA">
    <property type="protein sequence ID" value="AEPI004188-PA"/>
    <property type="gene ID" value="AEPI004188"/>
</dbReference>
<organism evidence="2 3">
    <name type="scientific">Anopheles epiroticus</name>
    <dbReference type="NCBI Taxonomy" id="199890"/>
    <lineage>
        <taxon>Eukaryota</taxon>
        <taxon>Metazoa</taxon>
        <taxon>Ecdysozoa</taxon>
        <taxon>Arthropoda</taxon>
        <taxon>Hexapoda</taxon>
        <taxon>Insecta</taxon>
        <taxon>Pterygota</taxon>
        <taxon>Neoptera</taxon>
        <taxon>Endopterygota</taxon>
        <taxon>Diptera</taxon>
        <taxon>Nematocera</taxon>
        <taxon>Culicoidea</taxon>
        <taxon>Culicidae</taxon>
        <taxon>Anophelinae</taxon>
        <taxon>Anopheles</taxon>
    </lineage>
</organism>
<feature type="chain" id="PRO_5008131083" description="Thioredoxin domain-containing protein" evidence="1">
    <location>
        <begin position="30"/>
        <end position="70"/>
    </location>
</feature>
<dbReference type="VEuPathDB" id="VectorBase:AEPI004188"/>
<dbReference type="STRING" id="199890.A0A182PB83"/>